<reference evidence="9" key="1">
    <citation type="submission" date="2022-11" db="UniProtKB">
        <authorList>
            <consortium name="WormBaseParasite"/>
        </authorList>
    </citation>
    <scope>IDENTIFICATION</scope>
</reference>
<evidence type="ECO:0000256" key="2">
    <source>
        <dbReference type="ARBA" id="ARBA00022692"/>
    </source>
</evidence>
<feature type="region of interest" description="Disordered" evidence="4">
    <location>
        <begin position="78"/>
        <end position="100"/>
    </location>
</feature>
<accession>A0A914V7L6</accession>
<dbReference type="Gene3D" id="3.30.530.20">
    <property type="match status" value="1"/>
</dbReference>
<evidence type="ECO:0000256" key="3">
    <source>
        <dbReference type="ARBA" id="ARBA00023136"/>
    </source>
</evidence>
<dbReference type="Proteomes" id="UP000887566">
    <property type="component" value="Unplaced"/>
</dbReference>
<feature type="compositionally biased region" description="Polar residues" evidence="4">
    <location>
        <begin position="83"/>
        <end position="93"/>
    </location>
</feature>
<dbReference type="Pfam" id="PF10457">
    <property type="entry name" value="MENTAL"/>
    <property type="match status" value="1"/>
</dbReference>
<keyword evidence="3 5" id="KW-0472">Membrane</keyword>
<evidence type="ECO:0000256" key="1">
    <source>
        <dbReference type="ARBA" id="ARBA00004141"/>
    </source>
</evidence>
<dbReference type="GO" id="GO:0008289">
    <property type="term" value="F:lipid binding"/>
    <property type="evidence" value="ECO:0007669"/>
    <property type="project" value="InterPro"/>
</dbReference>
<feature type="transmembrane region" description="Helical" evidence="5">
    <location>
        <begin position="16"/>
        <end position="39"/>
    </location>
</feature>
<keyword evidence="2 5" id="KW-0812">Transmembrane</keyword>
<evidence type="ECO:0000259" key="7">
    <source>
        <dbReference type="PROSITE" id="PS51439"/>
    </source>
</evidence>
<dbReference type="SUPFAM" id="SSF55961">
    <property type="entry name" value="Bet v1-like"/>
    <property type="match status" value="1"/>
</dbReference>
<comment type="subcellular location">
    <subcellularLocation>
        <location evidence="1">Membrane</location>
        <topology evidence="1">Multi-pass membrane protein</topology>
    </subcellularLocation>
</comment>
<evidence type="ECO:0000256" key="5">
    <source>
        <dbReference type="SAM" id="Phobius"/>
    </source>
</evidence>
<dbReference type="PANTHER" id="PTHR46121:SF4">
    <property type="entry name" value="STEROIDOGENIC ACUTE REGULATORY PROTEIN-LIKE"/>
    <property type="match status" value="1"/>
</dbReference>
<dbReference type="PROSITE" id="PS50848">
    <property type="entry name" value="START"/>
    <property type="match status" value="1"/>
</dbReference>
<evidence type="ECO:0000256" key="4">
    <source>
        <dbReference type="SAM" id="MobiDB-lite"/>
    </source>
</evidence>
<protein>
    <submittedName>
        <fullName evidence="9">START domain-containing protein</fullName>
    </submittedName>
</protein>
<name>A0A914V7L6_9BILA</name>
<dbReference type="GO" id="GO:0005789">
    <property type="term" value="C:endoplasmic reticulum membrane"/>
    <property type="evidence" value="ECO:0007669"/>
    <property type="project" value="TreeGrafter"/>
</dbReference>
<keyword evidence="5" id="KW-1133">Transmembrane helix</keyword>
<feature type="domain" description="START" evidence="6">
    <location>
        <begin position="163"/>
        <end position="316"/>
    </location>
</feature>
<dbReference type="GO" id="GO:0031902">
    <property type="term" value="C:late endosome membrane"/>
    <property type="evidence" value="ECO:0007669"/>
    <property type="project" value="TreeGrafter"/>
</dbReference>
<sequence length="316" mass="36111">MIYLILFYAILRVRHWLPVAGSTVFTTLALVVKVLFYFTQKDSNVPQYLVVLSSFIVAWVELWMMPFQVLQRERRHTHAIAPQETSSASTSRPNRGRSLAGTLTDEEFRSAMEYSSGSSDEENVVGRPRLPSVCRPYSNAEYIQAGRQAVTIAKRWYDSVSTWQQISADPLVKCTNDRDRGKVYYVKVDLSAPPERVFRIVYSDSDQSPKWNKSVKENRVVLRVDDTTDVCYSVSAPALRGYIASRDFLDARYVEIDAERQVYTMAIVSVNSTILPPNVNKRIIRGENGPNIWILKPLADNPNHTSFEWIMNTDVK</sequence>
<dbReference type="PRINTS" id="PR00978">
    <property type="entry name" value="STARPROTEIN"/>
</dbReference>
<keyword evidence="8" id="KW-1185">Reference proteome</keyword>
<dbReference type="WBParaSite" id="PSAMB.scaffold15448size1575.g36529.t1">
    <property type="protein sequence ID" value="PSAMB.scaffold15448size1575.g36529.t1"/>
    <property type="gene ID" value="PSAMB.scaffold15448size1575.g36529"/>
</dbReference>
<dbReference type="PANTHER" id="PTHR46121">
    <property type="entry name" value="STEROIDOGENIC ACUTE REGULATORY PROTEIN-LIKE"/>
    <property type="match status" value="1"/>
</dbReference>
<feature type="transmembrane region" description="Helical" evidence="5">
    <location>
        <begin position="45"/>
        <end position="65"/>
    </location>
</feature>
<dbReference type="InterPro" id="IPR023393">
    <property type="entry name" value="START-like_dom_sf"/>
</dbReference>
<dbReference type="GO" id="GO:0005765">
    <property type="term" value="C:lysosomal membrane"/>
    <property type="evidence" value="ECO:0007669"/>
    <property type="project" value="TreeGrafter"/>
</dbReference>
<dbReference type="AlphaFoldDB" id="A0A914V7L6"/>
<dbReference type="InterPro" id="IPR000799">
    <property type="entry name" value="StAR-like"/>
</dbReference>
<dbReference type="GO" id="GO:0140284">
    <property type="term" value="C:endoplasmic reticulum-endosome membrane contact site"/>
    <property type="evidence" value="ECO:0007669"/>
    <property type="project" value="TreeGrafter"/>
</dbReference>
<organism evidence="8 9">
    <name type="scientific">Plectus sambesii</name>
    <dbReference type="NCBI Taxonomy" id="2011161"/>
    <lineage>
        <taxon>Eukaryota</taxon>
        <taxon>Metazoa</taxon>
        <taxon>Ecdysozoa</taxon>
        <taxon>Nematoda</taxon>
        <taxon>Chromadorea</taxon>
        <taxon>Plectida</taxon>
        <taxon>Plectina</taxon>
        <taxon>Plectoidea</taxon>
        <taxon>Plectidae</taxon>
        <taxon>Plectus</taxon>
    </lineage>
</organism>
<dbReference type="InterPro" id="IPR051869">
    <property type="entry name" value="STARD3"/>
</dbReference>
<evidence type="ECO:0000313" key="8">
    <source>
        <dbReference type="Proteomes" id="UP000887566"/>
    </source>
</evidence>
<dbReference type="PROSITE" id="PS51439">
    <property type="entry name" value="MENTAL"/>
    <property type="match status" value="1"/>
</dbReference>
<dbReference type="InterPro" id="IPR019498">
    <property type="entry name" value="MENTAL"/>
</dbReference>
<dbReference type="Pfam" id="PF01852">
    <property type="entry name" value="START"/>
    <property type="match status" value="1"/>
</dbReference>
<proteinExistence type="predicted"/>
<evidence type="ECO:0000259" key="6">
    <source>
        <dbReference type="PROSITE" id="PS50848"/>
    </source>
</evidence>
<evidence type="ECO:0000313" key="9">
    <source>
        <dbReference type="WBParaSite" id="PSAMB.scaffold15448size1575.g36529.t1"/>
    </source>
</evidence>
<feature type="domain" description="MENTAL" evidence="7">
    <location>
        <begin position="1"/>
        <end position="113"/>
    </location>
</feature>
<dbReference type="GO" id="GO:0099044">
    <property type="term" value="P:vesicle tethering to endoplasmic reticulum"/>
    <property type="evidence" value="ECO:0007669"/>
    <property type="project" value="TreeGrafter"/>
</dbReference>
<dbReference type="InterPro" id="IPR002913">
    <property type="entry name" value="START_lipid-bd_dom"/>
</dbReference>